<proteinExistence type="predicted"/>
<dbReference type="Proteomes" id="UP001172102">
    <property type="component" value="Unassembled WGS sequence"/>
</dbReference>
<evidence type="ECO:0000256" key="1">
    <source>
        <dbReference type="SAM" id="MobiDB-lite"/>
    </source>
</evidence>
<evidence type="ECO:0000313" key="2">
    <source>
        <dbReference type="EMBL" id="KAK0721097.1"/>
    </source>
</evidence>
<sequence length="206" mass="23446">MARRQSPPEVEHPDGDTTSRHLHGCKAWISRVTWPWLPRRPVVGRHDSRVLEARHRPHRGQKRVCHSAVALHNLQTAREQDGAIWNRPLGALRPFGRRFIRPQEAKIGGCKWMMSSDATTQIPCKRQPCRTARDQPTASHFPFSFTLSAHRDLLCLGMPRRVSGSVCSLLQCATGSVHVSHISSTHPSRRRLTHRDRDRGSFQDQA</sequence>
<reference evidence="2" key="1">
    <citation type="submission" date="2023-06" db="EMBL/GenBank/DDBJ databases">
        <title>Genome-scale phylogeny and comparative genomics of the fungal order Sordariales.</title>
        <authorList>
            <consortium name="Lawrence Berkeley National Laboratory"/>
            <person name="Hensen N."/>
            <person name="Bonometti L."/>
            <person name="Westerberg I."/>
            <person name="Brannstrom I.O."/>
            <person name="Guillou S."/>
            <person name="Cros-Aarteil S."/>
            <person name="Calhoun S."/>
            <person name="Haridas S."/>
            <person name="Kuo A."/>
            <person name="Mondo S."/>
            <person name="Pangilinan J."/>
            <person name="Riley R."/>
            <person name="Labutti K."/>
            <person name="Andreopoulos B."/>
            <person name="Lipzen A."/>
            <person name="Chen C."/>
            <person name="Yanf M."/>
            <person name="Daum C."/>
            <person name="Ng V."/>
            <person name="Clum A."/>
            <person name="Steindorff A."/>
            <person name="Ohm R."/>
            <person name="Martin F."/>
            <person name="Silar P."/>
            <person name="Natvig D."/>
            <person name="Lalanne C."/>
            <person name="Gautier V."/>
            <person name="Ament-Velasquez S.L."/>
            <person name="Kruys A."/>
            <person name="Hutchinson M.I."/>
            <person name="Powell A.J."/>
            <person name="Barry K."/>
            <person name="Miller A.N."/>
            <person name="Grigoriev I.V."/>
            <person name="Debuchy R."/>
            <person name="Gladieux P."/>
            <person name="Thoren M.H."/>
            <person name="Johannesson H."/>
        </authorList>
    </citation>
    <scope>NUCLEOTIDE SEQUENCE</scope>
    <source>
        <strain evidence="2">SMH4607-1</strain>
    </source>
</reference>
<feature type="region of interest" description="Disordered" evidence="1">
    <location>
        <begin position="1"/>
        <end position="21"/>
    </location>
</feature>
<keyword evidence="3" id="KW-1185">Reference proteome</keyword>
<protein>
    <submittedName>
        <fullName evidence="2">Uncharacterized protein</fullName>
    </submittedName>
</protein>
<comment type="caution">
    <text evidence="2">The sequence shown here is derived from an EMBL/GenBank/DDBJ whole genome shotgun (WGS) entry which is preliminary data.</text>
</comment>
<name>A0AA40ASD2_9PEZI</name>
<feature type="compositionally biased region" description="Basic and acidic residues" evidence="1">
    <location>
        <begin position="9"/>
        <end position="19"/>
    </location>
</feature>
<dbReference type="AlphaFoldDB" id="A0AA40ASD2"/>
<feature type="region of interest" description="Disordered" evidence="1">
    <location>
        <begin position="183"/>
        <end position="206"/>
    </location>
</feature>
<feature type="compositionally biased region" description="Basic and acidic residues" evidence="1">
    <location>
        <begin position="195"/>
        <end position="206"/>
    </location>
</feature>
<accession>A0AA40ASD2</accession>
<gene>
    <name evidence="2" type="ORF">B0H67DRAFT_212671</name>
</gene>
<organism evidence="2 3">
    <name type="scientific">Lasiosphaeris hirsuta</name>
    <dbReference type="NCBI Taxonomy" id="260670"/>
    <lineage>
        <taxon>Eukaryota</taxon>
        <taxon>Fungi</taxon>
        <taxon>Dikarya</taxon>
        <taxon>Ascomycota</taxon>
        <taxon>Pezizomycotina</taxon>
        <taxon>Sordariomycetes</taxon>
        <taxon>Sordariomycetidae</taxon>
        <taxon>Sordariales</taxon>
        <taxon>Lasiosphaeriaceae</taxon>
        <taxon>Lasiosphaeris</taxon>
    </lineage>
</organism>
<dbReference type="EMBL" id="JAUKUA010000003">
    <property type="protein sequence ID" value="KAK0721097.1"/>
    <property type="molecule type" value="Genomic_DNA"/>
</dbReference>
<evidence type="ECO:0000313" key="3">
    <source>
        <dbReference type="Proteomes" id="UP001172102"/>
    </source>
</evidence>